<keyword evidence="8" id="KW-1185">Reference proteome</keyword>
<dbReference type="SUPFAM" id="SSF46689">
    <property type="entry name" value="Homeodomain-like"/>
    <property type="match status" value="1"/>
</dbReference>
<gene>
    <name evidence="7" type="ORF">PACILC2_35570</name>
</gene>
<dbReference type="InterPro" id="IPR009057">
    <property type="entry name" value="Homeodomain-like_sf"/>
</dbReference>
<evidence type="ECO:0008006" key="9">
    <source>
        <dbReference type="Google" id="ProtNLM"/>
    </source>
</evidence>
<dbReference type="Pfam" id="PF00072">
    <property type="entry name" value="Response_reg"/>
    <property type="match status" value="1"/>
</dbReference>
<dbReference type="SMART" id="SM00448">
    <property type="entry name" value="REC"/>
    <property type="match status" value="1"/>
</dbReference>
<dbReference type="SMART" id="SM00342">
    <property type="entry name" value="HTH_ARAC"/>
    <property type="match status" value="1"/>
</dbReference>
<dbReference type="Proteomes" id="UP000680304">
    <property type="component" value="Unassembled WGS sequence"/>
</dbReference>
<dbReference type="EMBL" id="BOVJ01000115">
    <property type="protein sequence ID" value="GIQ64989.1"/>
    <property type="molecule type" value="Genomic_DNA"/>
</dbReference>
<protein>
    <recommendedName>
        <fullName evidence="9">AraC family transcriptional regulator</fullName>
    </recommendedName>
</protein>
<comment type="caution">
    <text evidence="7">The sequence shown here is derived from an EMBL/GenBank/DDBJ whole genome shotgun (WGS) entry which is preliminary data.</text>
</comment>
<sequence length="391" mass="44580">MFTVLVVDDEPNVRAPVRRMLSQMEGADRVLEAADGKQALELLKRHEVHLVITDIRMPGMDGLALAATIRGRYPDTEVYVLTGYAEFEYAQRAVEHQVSGYLLKPLSRHKLAEVFEAASRKYRLRRHSYQVNTIRSKALLEKRVHDLLHGVPLPQFDEGLIPPFERIALISFSTKDLRSFGETSVRSFIRNGAYDAFCRLGVPVVCMEERLVSIVLFAVSFDREAWDRQTAETSAWMEDKLRLPIRTGCGGSTRELADLSLMYIRSMVKLGFTEVSRRGSEARLSPIVRSLLDYVRSEYAGSALLADFAEARQVNANYLSNLFHQETGMTYTQYLTHYRLTEAKRLLRETNLKIYEVCALTGYRDPAYFSRLFKTVVGLSPNDYRLGTPNT</sequence>
<dbReference type="RefSeq" id="WP_213529468.1">
    <property type="nucleotide sequence ID" value="NZ_BOVJ01000115.1"/>
</dbReference>
<reference evidence="7 8" key="1">
    <citation type="submission" date="2021-04" db="EMBL/GenBank/DDBJ databases">
        <title>Draft genome sequence of Paenibacillus cisolokensis, LC2-13A.</title>
        <authorList>
            <person name="Uke A."/>
            <person name="Chhe C."/>
            <person name="Baramee S."/>
            <person name="Kosugi A."/>
        </authorList>
    </citation>
    <scope>NUCLEOTIDE SEQUENCE [LARGE SCALE GENOMIC DNA]</scope>
    <source>
        <strain evidence="7 8">LC2-13A</strain>
    </source>
</reference>
<evidence type="ECO:0000256" key="2">
    <source>
        <dbReference type="ARBA" id="ARBA00023125"/>
    </source>
</evidence>
<feature type="domain" description="Response regulatory" evidence="6">
    <location>
        <begin position="3"/>
        <end position="119"/>
    </location>
</feature>
<dbReference type="InterPro" id="IPR011006">
    <property type="entry name" value="CheY-like_superfamily"/>
</dbReference>
<dbReference type="Gene3D" id="1.10.10.60">
    <property type="entry name" value="Homeodomain-like"/>
    <property type="match status" value="2"/>
</dbReference>
<keyword evidence="4" id="KW-0597">Phosphoprotein</keyword>
<accession>A0ABQ4N9R4</accession>
<dbReference type="PROSITE" id="PS00041">
    <property type="entry name" value="HTH_ARAC_FAMILY_1"/>
    <property type="match status" value="1"/>
</dbReference>
<organism evidence="7 8">
    <name type="scientific">Paenibacillus cisolokensis</name>
    <dbReference type="NCBI Taxonomy" id="1658519"/>
    <lineage>
        <taxon>Bacteria</taxon>
        <taxon>Bacillati</taxon>
        <taxon>Bacillota</taxon>
        <taxon>Bacilli</taxon>
        <taxon>Bacillales</taxon>
        <taxon>Paenibacillaceae</taxon>
        <taxon>Paenibacillus</taxon>
    </lineage>
</organism>
<evidence type="ECO:0000259" key="5">
    <source>
        <dbReference type="PROSITE" id="PS01124"/>
    </source>
</evidence>
<feature type="domain" description="HTH araC/xylS-type" evidence="5">
    <location>
        <begin position="289"/>
        <end position="387"/>
    </location>
</feature>
<name>A0ABQ4N9R4_9BACL</name>
<proteinExistence type="predicted"/>
<dbReference type="InterPro" id="IPR018062">
    <property type="entry name" value="HTH_AraC-typ_CS"/>
</dbReference>
<feature type="modified residue" description="4-aspartylphosphate" evidence="4">
    <location>
        <position position="54"/>
    </location>
</feature>
<evidence type="ECO:0000313" key="7">
    <source>
        <dbReference type="EMBL" id="GIQ64989.1"/>
    </source>
</evidence>
<evidence type="ECO:0000256" key="1">
    <source>
        <dbReference type="ARBA" id="ARBA00023015"/>
    </source>
</evidence>
<dbReference type="PANTHER" id="PTHR43280:SF2">
    <property type="entry name" value="HTH-TYPE TRANSCRIPTIONAL REGULATOR EXSA"/>
    <property type="match status" value="1"/>
</dbReference>
<dbReference type="SUPFAM" id="SSF52172">
    <property type="entry name" value="CheY-like"/>
    <property type="match status" value="1"/>
</dbReference>
<keyword evidence="3" id="KW-0804">Transcription</keyword>
<dbReference type="CDD" id="cd17536">
    <property type="entry name" value="REC_YesN-like"/>
    <property type="match status" value="1"/>
</dbReference>
<dbReference type="Pfam" id="PF12833">
    <property type="entry name" value="HTH_18"/>
    <property type="match status" value="1"/>
</dbReference>
<dbReference type="PROSITE" id="PS01124">
    <property type="entry name" value="HTH_ARAC_FAMILY_2"/>
    <property type="match status" value="1"/>
</dbReference>
<evidence type="ECO:0000256" key="3">
    <source>
        <dbReference type="ARBA" id="ARBA00023163"/>
    </source>
</evidence>
<evidence type="ECO:0000313" key="8">
    <source>
        <dbReference type="Proteomes" id="UP000680304"/>
    </source>
</evidence>
<dbReference type="PANTHER" id="PTHR43280">
    <property type="entry name" value="ARAC-FAMILY TRANSCRIPTIONAL REGULATOR"/>
    <property type="match status" value="1"/>
</dbReference>
<keyword evidence="2" id="KW-0238">DNA-binding</keyword>
<keyword evidence="1" id="KW-0805">Transcription regulation</keyword>
<dbReference type="Gene3D" id="3.40.50.2300">
    <property type="match status" value="1"/>
</dbReference>
<dbReference type="PROSITE" id="PS50110">
    <property type="entry name" value="RESPONSE_REGULATORY"/>
    <property type="match status" value="1"/>
</dbReference>
<dbReference type="InterPro" id="IPR018060">
    <property type="entry name" value="HTH_AraC"/>
</dbReference>
<dbReference type="InterPro" id="IPR020449">
    <property type="entry name" value="Tscrpt_reg_AraC-type_HTH"/>
</dbReference>
<evidence type="ECO:0000259" key="6">
    <source>
        <dbReference type="PROSITE" id="PS50110"/>
    </source>
</evidence>
<evidence type="ECO:0000256" key="4">
    <source>
        <dbReference type="PROSITE-ProRule" id="PRU00169"/>
    </source>
</evidence>
<dbReference type="PRINTS" id="PR00032">
    <property type="entry name" value="HTHARAC"/>
</dbReference>
<dbReference type="InterPro" id="IPR001789">
    <property type="entry name" value="Sig_transdc_resp-reg_receiver"/>
</dbReference>